<evidence type="ECO:0000256" key="4">
    <source>
        <dbReference type="ARBA" id="ARBA00023136"/>
    </source>
</evidence>
<evidence type="ECO:0000256" key="5">
    <source>
        <dbReference type="SAM" id="MobiDB-lite"/>
    </source>
</evidence>
<keyword evidence="3 6" id="KW-1133">Transmembrane helix</keyword>
<gene>
    <name evidence="7" type="primary">ZRT3</name>
    <name evidence="7" type="ORF">SLS62_007407</name>
</gene>
<dbReference type="GO" id="GO:0005385">
    <property type="term" value="F:zinc ion transmembrane transporter activity"/>
    <property type="evidence" value="ECO:0007669"/>
    <property type="project" value="TreeGrafter"/>
</dbReference>
<keyword evidence="8" id="KW-1185">Reference proteome</keyword>
<evidence type="ECO:0000256" key="2">
    <source>
        <dbReference type="ARBA" id="ARBA00022692"/>
    </source>
</evidence>
<evidence type="ECO:0000256" key="3">
    <source>
        <dbReference type="ARBA" id="ARBA00022989"/>
    </source>
</evidence>
<comment type="subcellular location">
    <subcellularLocation>
        <location evidence="1">Membrane</location>
        <topology evidence="1">Multi-pass membrane protein</topology>
    </subcellularLocation>
</comment>
<feature type="transmembrane region" description="Helical" evidence="6">
    <location>
        <begin position="42"/>
        <end position="60"/>
    </location>
</feature>
<dbReference type="PANTHER" id="PTHR11040:SF210">
    <property type="entry name" value="ZINC-REGULATED TRANSPORTER 3"/>
    <property type="match status" value="1"/>
</dbReference>
<keyword evidence="4 6" id="KW-0472">Membrane</keyword>
<feature type="transmembrane region" description="Helical" evidence="6">
    <location>
        <begin position="416"/>
        <end position="438"/>
    </location>
</feature>
<feature type="transmembrane region" description="Helical" evidence="6">
    <location>
        <begin position="352"/>
        <end position="375"/>
    </location>
</feature>
<feature type="transmembrane region" description="Helical" evidence="6">
    <location>
        <begin position="381"/>
        <end position="404"/>
    </location>
</feature>
<dbReference type="Proteomes" id="UP001320420">
    <property type="component" value="Unassembled WGS sequence"/>
</dbReference>
<protein>
    <submittedName>
        <fullName evidence="7">Zinc transporter</fullName>
    </submittedName>
</protein>
<organism evidence="7 8">
    <name type="scientific">Diatrype stigma</name>
    <dbReference type="NCBI Taxonomy" id="117547"/>
    <lineage>
        <taxon>Eukaryota</taxon>
        <taxon>Fungi</taxon>
        <taxon>Dikarya</taxon>
        <taxon>Ascomycota</taxon>
        <taxon>Pezizomycotina</taxon>
        <taxon>Sordariomycetes</taxon>
        <taxon>Xylariomycetidae</taxon>
        <taxon>Xylariales</taxon>
        <taxon>Diatrypaceae</taxon>
        <taxon>Diatrype</taxon>
    </lineage>
</organism>
<dbReference type="Pfam" id="PF02535">
    <property type="entry name" value="Zip"/>
    <property type="match status" value="1"/>
</dbReference>
<dbReference type="InterPro" id="IPR003689">
    <property type="entry name" value="ZIP"/>
</dbReference>
<accession>A0AAN9YQD5</accession>
<sequence>MEVAEVSNDARGWIMSVVSGIGNMLPEAKSYLKKGGYSDQPAGFILMACFVAGFIGIQAISRLFHQFLPSHVVDCDHTHNDPHGIDDLHDADVHGRRQASYFKGFNRHRHSLVRKQSAPVKPQAASNGLASESTPLLSSAEPHYNGHVHDRESTDSILDGTPSHRVSDLHRSETVATERRPSMFQVPKRVMSFVKDTKPNCDESGPCYGYSDPCGQECFKHINNRPGGIISRVPTFSRTTTNLTQQRSDSMAIVEEDEDHLTESPVSPTHRNTHLHSHSHGEEDHEVEGGETVVGESGTIEDIEAQHHHHVPENAFLSIGLQTSIAIALHKFPEGFITYATNHANPSLGFNVFLALAVHNVSEGFAMALPLYLALHSRARAIAWSAALGGLSQPFGAAIAALWFKLARHTRLTPDAAAYGCLFALTAGIMASVALQLFVESLSLNHDRNLSIFFAFLGMTLLGVSNAFTSDAH</sequence>
<dbReference type="GO" id="GO:0016020">
    <property type="term" value="C:membrane"/>
    <property type="evidence" value="ECO:0007669"/>
    <property type="project" value="UniProtKB-SubCell"/>
</dbReference>
<comment type="caution">
    <text evidence="7">The sequence shown here is derived from an EMBL/GenBank/DDBJ whole genome shotgun (WGS) entry which is preliminary data.</text>
</comment>
<evidence type="ECO:0000313" key="8">
    <source>
        <dbReference type="Proteomes" id="UP001320420"/>
    </source>
</evidence>
<dbReference type="EMBL" id="JAKJXP020000060">
    <property type="protein sequence ID" value="KAK7750707.1"/>
    <property type="molecule type" value="Genomic_DNA"/>
</dbReference>
<feature type="region of interest" description="Disordered" evidence="5">
    <location>
        <begin position="112"/>
        <end position="131"/>
    </location>
</feature>
<name>A0AAN9YQD5_9PEZI</name>
<proteinExistence type="predicted"/>
<keyword evidence="2 6" id="KW-0812">Transmembrane</keyword>
<reference evidence="7 8" key="1">
    <citation type="submission" date="2024-02" db="EMBL/GenBank/DDBJ databases">
        <title>De novo assembly and annotation of 12 fungi associated with fruit tree decline syndrome in Ontario, Canada.</title>
        <authorList>
            <person name="Sulman M."/>
            <person name="Ellouze W."/>
            <person name="Ilyukhin E."/>
        </authorList>
    </citation>
    <scope>NUCLEOTIDE SEQUENCE [LARGE SCALE GENOMIC DNA]</scope>
    <source>
        <strain evidence="7 8">M11/M66-122</strain>
    </source>
</reference>
<feature type="transmembrane region" description="Helical" evidence="6">
    <location>
        <begin position="450"/>
        <end position="469"/>
    </location>
</feature>
<evidence type="ECO:0000256" key="6">
    <source>
        <dbReference type="SAM" id="Phobius"/>
    </source>
</evidence>
<feature type="compositionally biased region" description="Basic and acidic residues" evidence="5">
    <location>
        <begin position="165"/>
        <end position="180"/>
    </location>
</feature>
<dbReference type="AlphaFoldDB" id="A0AAN9YQD5"/>
<dbReference type="PANTHER" id="PTHR11040">
    <property type="entry name" value="ZINC/IRON TRANSPORTER"/>
    <property type="match status" value="1"/>
</dbReference>
<evidence type="ECO:0000256" key="1">
    <source>
        <dbReference type="ARBA" id="ARBA00004141"/>
    </source>
</evidence>
<feature type="region of interest" description="Disordered" evidence="5">
    <location>
        <begin position="256"/>
        <end position="288"/>
    </location>
</feature>
<feature type="region of interest" description="Disordered" evidence="5">
    <location>
        <begin position="137"/>
        <end position="180"/>
    </location>
</feature>
<evidence type="ECO:0000313" key="7">
    <source>
        <dbReference type="EMBL" id="KAK7750707.1"/>
    </source>
</evidence>